<dbReference type="InterPro" id="IPR050493">
    <property type="entry name" value="FAD-dep_Monooxygenase_BioMet"/>
</dbReference>
<evidence type="ECO:0000256" key="2">
    <source>
        <dbReference type="ARBA" id="ARBA00023033"/>
    </source>
</evidence>
<keyword evidence="1" id="KW-0560">Oxidoreductase</keyword>
<organism evidence="4 5">
    <name type="scientific">Saccharopolyspora taberi</name>
    <dbReference type="NCBI Taxonomy" id="60895"/>
    <lineage>
        <taxon>Bacteria</taxon>
        <taxon>Bacillati</taxon>
        <taxon>Actinomycetota</taxon>
        <taxon>Actinomycetes</taxon>
        <taxon>Pseudonocardiales</taxon>
        <taxon>Pseudonocardiaceae</taxon>
        <taxon>Saccharopolyspora</taxon>
    </lineage>
</organism>
<feature type="domain" description="FAD-binding" evidence="3">
    <location>
        <begin position="3"/>
        <end position="316"/>
    </location>
</feature>
<proteinExistence type="predicted"/>
<dbReference type="InterPro" id="IPR036188">
    <property type="entry name" value="FAD/NAD-bd_sf"/>
</dbReference>
<evidence type="ECO:0000313" key="4">
    <source>
        <dbReference type="EMBL" id="GAA2774362.1"/>
    </source>
</evidence>
<dbReference type="PANTHER" id="PTHR13789:SF309">
    <property type="entry name" value="PUTATIVE (AFU_ORTHOLOGUE AFUA_6G14510)-RELATED"/>
    <property type="match status" value="1"/>
</dbReference>
<evidence type="ECO:0000313" key="5">
    <source>
        <dbReference type="Proteomes" id="UP001500979"/>
    </source>
</evidence>
<gene>
    <name evidence="4" type="ORF">GCM10010470_02860</name>
</gene>
<dbReference type="Proteomes" id="UP001500979">
    <property type="component" value="Unassembled WGS sequence"/>
</dbReference>
<dbReference type="InterPro" id="IPR002938">
    <property type="entry name" value="FAD-bd"/>
</dbReference>
<dbReference type="Pfam" id="PF01494">
    <property type="entry name" value="FAD_binding_3"/>
    <property type="match status" value="1"/>
</dbReference>
<dbReference type="Gene3D" id="3.50.50.60">
    <property type="entry name" value="FAD/NAD(P)-binding domain"/>
    <property type="match status" value="1"/>
</dbReference>
<comment type="caution">
    <text evidence="4">The sequence shown here is derived from an EMBL/GenBank/DDBJ whole genome shotgun (WGS) entry which is preliminary data.</text>
</comment>
<dbReference type="EMBL" id="BAAAUX010000001">
    <property type="protein sequence ID" value="GAA2774362.1"/>
    <property type="molecule type" value="Genomic_DNA"/>
</dbReference>
<evidence type="ECO:0000256" key="1">
    <source>
        <dbReference type="ARBA" id="ARBA00023002"/>
    </source>
</evidence>
<evidence type="ECO:0000259" key="3">
    <source>
        <dbReference type="Pfam" id="PF01494"/>
    </source>
</evidence>
<reference evidence="4 5" key="1">
    <citation type="journal article" date="2019" name="Int. J. Syst. Evol. Microbiol.">
        <title>The Global Catalogue of Microorganisms (GCM) 10K type strain sequencing project: providing services to taxonomists for standard genome sequencing and annotation.</title>
        <authorList>
            <consortium name="The Broad Institute Genomics Platform"/>
            <consortium name="The Broad Institute Genome Sequencing Center for Infectious Disease"/>
            <person name="Wu L."/>
            <person name="Ma J."/>
        </authorList>
    </citation>
    <scope>NUCLEOTIDE SEQUENCE [LARGE SCALE GENOMIC DNA]</scope>
    <source>
        <strain evidence="4 5">JCM 9383</strain>
    </source>
</reference>
<dbReference type="SUPFAM" id="SSF51905">
    <property type="entry name" value="FAD/NAD(P)-binding domain"/>
    <property type="match status" value="1"/>
</dbReference>
<keyword evidence="5" id="KW-1185">Reference proteome</keyword>
<keyword evidence="2 4" id="KW-0503">Monooxygenase</keyword>
<dbReference type="RefSeq" id="WP_344677459.1">
    <property type="nucleotide sequence ID" value="NZ_BAAAUX010000001.1"/>
</dbReference>
<dbReference type="PANTHER" id="PTHR13789">
    <property type="entry name" value="MONOOXYGENASE"/>
    <property type="match status" value="1"/>
</dbReference>
<dbReference type="PRINTS" id="PR00420">
    <property type="entry name" value="RNGMNOXGNASE"/>
</dbReference>
<sequence>MRIVVIGGGLAGSSAALALHKAGFDVGVHEAHPHAGDDIGAFLTLAANGARALRQIDVVAEAGFALTGLRLTDSTGSELAKSTLDDGFRCLRRSELCAQLQAELRRRSIPIEFGARLTGVEQDGTGVLARFADGRTAEGDLLLGADGLHSAVRGLIDPVPERYAGQRVFYGYSDHVPPHEPGRIEMIRGSGTAFGYAVEPEGRTYWFARLPAPPLDGEPGPALRERLLAALRSDATPAAEIVASTEDVLATDARDVATPPPWRSGRIALIGDAAHAASPATGQGASMAFEDAVVLAKALRDHGSTEVYERLRRPRAENNIVRSADLTASDYAERPEVVERLRRDESGAEPEPQWHRPV</sequence>
<name>A0ABN3V1P2_9PSEU</name>
<dbReference type="GO" id="GO:0004497">
    <property type="term" value="F:monooxygenase activity"/>
    <property type="evidence" value="ECO:0007669"/>
    <property type="project" value="UniProtKB-KW"/>
</dbReference>
<accession>A0ABN3V1P2</accession>
<protein>
    <submittedName>
        <fullName evidence="4">FAD-dependent monooxygenase</fullName>
    </submittedName>
</protein>